<dbReference type="Pfam" id="PF00646">
    <property type="entry name" value="F-box"/>
    <property type="match status" value="1"/>
</dbReference>
<gene>
    <name evidence="2" type="ORF">CARUB_v10021385mg</name>
</gene>
<accession>R0IB90</accession>
<dbReference type="InterPro" id="IPR050232">
    <property type="entry name" value="FBL13/AtMIF1-like"/>
</dbReference>
<dbReference type="Proteomes" id="UP000029121">
    <property type="component" value="Unassembled WGS sequence"/>
</dbReference>
<dbReference type="SUPFAM" id="SSF81383">
    <property type="entry name" value="F-box domain"/>
    <property type="match status" value="1"/>
</dbReference>
<dbReference type="EMBL" id="KB870806">
    <property type="protein sequence ID" value="EOA33893.1"/>
    <property type="molecule type" value="Genomic_DNA"/>
</dbReference>
<dbReference type="KEGG" id="crb:17896000"/>
<dbReference type="Pfam" id="PF24758">
    <property type="entry name" value="LRR_At5g56370"/>
    <property type="match status" value="1"/>
</dbReference>
<evidence type="ECO:0000313" key="3">
    <source>
        <dbReference type="Proteomes" id="UP000029121"/>
    </source>
</evidence>
<dbReference type="InterPro" id="IPR001810">
    <property type="entry name" value="F-box_dom"/>
</dbReference>
<proteinExistence type="predicted"/>
<name>R0IB90_9BRAS</name>
<dbReference type="InterPro" id="IPR055411">
    <property type="entry name" value="LRR_FXL15/At3g58940/PEG3-like"/>
</dbReference>
<dbReference type="Gene3D" id="3.80.10.10">
    <property type="entry name" value="Ribonuclease Inhibitor"/>
    <property type="match status" value="1"/>
</dbReference>
<reference evidence="3" key="1">
    <citation type="journal article" date="2013" name="Nat. Genet.">
        <title>The Capsella rubella genome and the genomic consequences of rapid mating system evolution.</title>
        <authorList>
            <person name="Slotte T."/>
            <person name="Hazzouri K.M."/>
            <person name="Agren J.A."/>
            <person name="Koenig D."/>
            <person name="Maumus F."/>
            <person name="Guo Y.L."/>
            <person name="Steige K."/>
            <person name="Platts A.E."/>
            <person name="Escobar J.S."/>
            <person name="Newman L.K."/>
            <person name="Wang W."/>
            <person name="Mandakova T."/>
            <person name="Vello E."/>
            <person name="Smith L.M."/>
            <person name="Henz S.R."/>
            <person name="Steffen J."/>
            <person name="Takuno S."/>
            <person name="Brandvain Y."/>
            <person name="Coop G."/>
            <person name="Andolfatto P."/>
            <person name="Hu T.T."/>
            <person name="Blanchette M."/>
            <person name="Clark R.M."/>
            <person name="Quesneville H."/>
            <person name="Nordborg M."/>
            <person name="Gaut B.S."/>
            <person name="Lysak M.A."/>
            <person name="Jenkins J."/>
            <person name="Grimwood J."/>
            <person name="Chapman J."/>
            <person name="Prochnik S."/>
            <person name="Shu S."/>
            <person name="Rokhsar D."/>
            <person name="Schmutz J."/>
            <person name="Weigel D."/>
            <person name="Wright S.I."/>
        </authorList>
    </citation>
    <scope>NUCLEOTIDE SEQUENCE [LARGE SCALE GENOMIC DNA]</scope>
    <source>
        <strain evidence="3">cv. Monte Gargano</strain>
    </source>
</reference>
<feature type="domain" description="FBD" evidence="1">
    <location>
        <begin position="378"/>
        <end position="449"/>
    </location>
</feature>
<dbReference type="PANTHER" id="PTHR31900">
    <property type="entry name" value="F-BOX/RNI SUPERFAMILY PROTEIN-RELATED"/>
    <property type="match status" value="1"/>
</dbReference>
<sequence>MDEEGRQRVRANASGGEVDWLRTLPEALQWHVLLNLPTKDVVKTSLVYSKWRHLWRYVPGLDLDCRNFKEYNDVVSFIDKFLSFNSESSLKKFKLRYNCVLDRQVTKETKTANLMRWINNVVDRKVQHLDVWWGEVDMPPTLYKCESLVSLKLADAILPNLESVSLPSVKVLDLVFVKFANDLAFERLISGCIVLESLTLHRNENDNVIVLNVSSKSLLSFCYNGSTKKGPHDDLVVSIDTPKLEELQLSDHLTASFIIANLSSLVEADIDVQFNFCFGKKFDPLDLPKGKMISNFLVGISNAKNMIMSPTTLEVIYDASRCEPLPLFANLSSLSVHFDDNNWEILPNFMESCPNLSYLVVESTTFSKEGASIVTGPWCRLSSLEYVEIISPFEGDAIEMKFVSYLLENSPCLKKLTLSLEKYAGKESSILRELLNIPRCSSSCQVVFI</sequence>
<dbReference type="SMART" id="SM00579">
    <property type="entry name" value="FBD"/>
    <property type="match status" value="1"/>
</dbReference>
<dbReference type="AlphaFoldDB" id="R0IB90"/>
<dbReference type="OrthoDB" id="612216at2759"/>
<dbReference type="InterPro" id="IPR032675">
    <property type="entry name" value="LRR_dom_sf"/>
</dbReference>
<evidence type="ECO:0000313" key="2">
    <source>
        <dbReference type="EMBL" id="EOA33893.1"/>
    </source>
</evidence>
<dbReference type="InterPro" id="IPR006566">
    <property type="entry name" value="FBD"/>
</dbReference>
<protein>
    <recommendedName>
        <fullName evidence="1">FBD domain-containing protein</fullName>
    </recommendedName>
</protein>
<dbReference type="Pfam" id="PF08387">
    <property type="entry name" value="FBD"/>
    <property type="match status" value="1"/>
</dbReference>
<dbReference type="PANTHER" id="PTHR31900:SF33">
    <property type="entry name" value="PROTEIN WITH RNI-LIKE_FBD-LIKE DOMAIN"/>
    <property type="match status" value="1"/>
</dbReference>
<dbReference type="STRING" id="81985.R0IB90"/>
<organism evidence="2 3">
    <name type="scientific">Capsella rubella</name>
    <dbReference type="NCBI Taxonomy" id="81985"/>
    <lineage>
        <taxon>Eukaryota</taxon>
        <taxon>Viridiplantae</taxon>
        <taxon>Streptophyta</taxon>
        <taxon>Embryophyta</taxon>
        <taxon>Tracheophyta</taxon>
        <taxon>Spermatophyta</taxon>
        <taxon>Magnoliopsida</taxon>
        <taxon>eudicotyledons</taxon>
        <taxon>Gunneridae</taxon>
        <taxon>Pentapetalae</taxon>
        <taxon>rosids</taxon>
        <taxon>malvids</taxon>
        <taxon>Brassicales</taxon>
        <taxon>Brassicaceae</taxon>
        <taxon>Camelineae</taxon>
        <taxon>Capsella</taxon>
    </lineage>
</organism>
<keyword evidence="3" id="KW-1185">Reference proteome</keyword>
<evidence type="ECO:0000259" key="1">
    <source>
        <dbReference type="SMART" id="SM00579"/>
    </source>
</evidence>
<dbReference type="SUPFAM" id="SSF52047">
    <property type="entry name" value="RNI-like"/>
    <property type="match status" value="1"/>
</dbReference>
<dbReference type="InterPro" id="IPR036047">
    <property type="entry name" value="F-box-like_dom_sf"/>
</dbReference>